<comment type="caution">
    <text evidence="3">The sequence shown here is derived from an EMBL/GenBank/DDBJ whole genome shotgun (WGS) entry which is preliminary data.</text>
</comment>
<protein>
    <submittedName>
        <fullName evidence="3">Type 1 fimbrial protein</fullName>
    </submittedName>
</protein>
<dbReference type="InterPro" id="IPR036937">
    <property type="entry name" value="Adhesion_dom_fimbrial_sf"/>
</dbReference>
<keyword evidence="4" id="KW-1185">Reference proteome</keyword>
<dbReference type="InterPro" id="IPR008966">
    <property type="entry name" value="Adhesion_dom_sf"/>
</dbReference>
<evidence type="ECO:0000313" key="3">
    <source>
        <dbReference type="EMBL" id="RQM38987.1"/>
    </source>
</evidence>
<dbReference type="PANTHER" id="PTHR33420">
    <property type="entry name" value="FIMBRIAL SUBUNIT ELFA-RELATED"/>
    <property type="match status" value="1"/>
</dbReference>
<dbReference type="GO" id="GO:0043709">
    <property type="term" value="P:cell adhesion involved in single-species biofilm formation"/>
    <property type="evidence" value="ECO:0007669"/>
    <property type="project" value="TreeGrafter"/>
</dbReference>
<evidence type="ECO:0000313" key="4">
    <source>
        <dbReference type="Proteomes" id="UP000279457"/>
    </source>
</evidence>
<dbReference type="Gene3D" id="2.60.40.1090">
    <property type="entry name" value="Fimbrial-type adhesion domain"/>
    <property type="match status" value="1"/>
</dbReference>
<accession>A0A3N6S2C9</accession>
<dbReference type="EMBL" id="RHHM01000004">
    <property type="protein sequence ID" value="RQM38987.1"/>
    <property type="molecule type" value="Genomic_DNA"/>
</dbReference>
<proteinExistence type="predicted"/>
<feature type="signal peptide" evidence="1">
    <location>
        <begin position="1"/>
        <end position="21"/>
    </location>
</feature>
<dbReference type="Pfam" id="PF00419">
    <property type="entry name" value="Fimbrial"/>
    <property type="match status" value="1"/>
</dbReference>
<dbReference type="PANTHER" id="PTHR33420:SF10">
    <property type="entry name" value="FIMBRIAE MAJOR SUBUNIT"/>
    <property type="match status" value="1"/>
</dbReference>
<organism evidence="3 4">
    <name type="scientific">Erwinia psidii</name>
    <dbReference type="NCBI Taxonomy" id="69224"/>
    <lineage>
        <taxon>Bacteria</taxon>
        <taxon>Pseudomonadati</taxon>
        <taxon>Pseudomonadota</taxon>
        <taxon>Gammaproteobacteria</taxon>
        <taxon>Enterobacterales</taxon>
        <taxon>Erwiniaceae</taxon>
        <taxon>Erwinia</taxon>
    </lineage>
</organism>
<dbReference type="Proteomes" id="UP000279457">
    <property type="component" value="Unassembled WGS sequence"/>
</dbReference>
<dbReference type="OrthoDB" id="6466381at2"/>
<evidence type="ECO:0000259" key="2">
    <source>
        <dbReference type="Pfam" id="PF00419"/>
    </source>
</evidence>
<dbReference type="GO" id="GO:0009289">
    <property type="term" value="C:pilus"/>
    <property type="evidence" value="ECO:0007669"/>
    <property type="project" value="InterPro"/>
</dbReference>
<keyword evidence="1" id="KW-0732">Signal</keyword>
<dbReference type="SUPFAM" id="SSF49401">
    <property type="entry name" value="Bacterial adhesins"/>
    <property type="match status" value="1"/>
</dbReference>
<dbReference type="InterPro" id="IPR050263">
    <property type="entry name" value="Bact_Fimbrial_Adh_Pro"/>
</dbReference>
<gene>
    <name evidence="3" type="ORF">EB241_07320</name>
</gene>
<sequence length="186" mass="19113">MRNFKVVVCALTLGMTISAQAANEVTQGTVEFDGKLITETCSIDTDSQTIKVTLPTLSTQTLTAAGAVAGSKSIDINVSGCPTGTSAGITQVAAHFEAIGGSGVNSSTGNLTNAYTGSETKAGNVEVRLFDADGVTQLTLGETGTAFDIDNSTGKASMRYYGAYYATDTTTAGKVYAKAQYTLAYP</sequence>
<dbReference type="InterPro" id="IPR000259">
    <property type="entry name" value="Adhesion_dom_fimbrial"/>
</dbReference>
<feature type="domain" description="Fimbrial-type adhesion" evidence="2">
    <location>
        <begin position="31"/>
        <end position="185"/>
    </location>
</feature>
<dbReference type="AlphaFoldDB" id="A0A3N6S2C9"/>
<feature type="chain" id="PRO_5018052594" evidence="1">
    <location>
        <begin position="22"/>
        <end position="186"/>
    </location>
</feature>
<evidence type="ECO:0000256" key="1">
    <source>
        <dbReference type="SAM" id="SignalP"/>
    </source>
</evidence>
<reference evidence="3 4" key="1">
    <citation type="submission" date="2018-10" db="EMBL/GenBank/DDBJ databases">
        <title>Draft genome sequence for the type isolate of Erwinia psidii, agent causal of bacterial blight in guava (Psidium guajava) and wilt and die-back of Eucalyptus spp.</title>
        <authorList>
            <person name="Hermenegildo P.S."/>
            <person name="Santos S.A."/>
            <person name="Guimaraes L.M.S."/>
            <person name="Vidigal P.M.P."/>
            <person name="Pereira I.C."/>
            <person name="Badel J.L."/>
            <person name="Alfenas-Zerbini P."/>
            <person name="Ferreira M.A.S.V."/>
            <person name="Alfenas A.C."/>
        </authorList>
    </citation>
    <scope>NUCLEOTIDE SEQUENCE [LARGE SCALE GENOMIC DNA]</scope>
    <source>
        <strain evidence="3 4">IBSBF 435</strain>
    </source>
</reference>
<dbReference type="RefSeq" id="WP_124232510.1">
    <property type="nucleotide sequence ID" value="NZ_RHHM01000004.1"/>
</dbReference>
<name>A0A3N6S2C9_9GAMM</name>